<accession>A0AAW6XSD5</accession>
<dbReference type="Pfam" id="PF13122">
    <property type="entry name" value="DUF3977"/>
    <property type="match status" value="1"/>
</dbReference>
<dbReference type="AlphaFoldDB" id="A0AAW6XSD5"/>
<evidence type="ECO:0000313" key="2">
    <source>
        <dbReference type="Proteomes" id="UP001230629"/>
    </source>
</evidence>
<proteinExistence type="predicted"/>
<name>A0AAW6XSD5_STRAG</name>
<dbReference type="GeneID" id="66886947"/>
<dbReference type="Proteomes" id="UP001230629">
    <property type="component" value="Unassembled WGS sequence"/>
</dbReference>
<protein>
    <submittedName>
        <fullName evidence="1">DUF3977 family protein</fullName>
    </submittedName>
</protein>
<dbReference type="EMBL" id="JASOIH010000002">
    <property type="protein sequence ID" value="MDK6899221.1"/>
    <property type="molecule type" value="Genomic_DNA"/>
</dbReference>
<reference evidence="1" key="1">
    <citation type="submission" date="2023-05" db="EMBL/GenBank/DDBJ databases">
        <title>Cataloging the Phylogenetic Diversity of Human Bladder Bacteria.</title>
        <authorList>
            <person name="Du J."/>
        </authorList>
    </citation>
    <scope>NUCLEOTIDE SEQUENCE</scope>
    <source>
        <strain evidence="1">UMB8703</strain>
    </source>
</reference>
<organism evidence="1 2">
    <name type="scientific">Streptococcus agalactiae</name>
    <dbReference type="NCBI Taxonomy" id="1311"/>
    <lineage>
        <taxon>Bacteria</taxon>
        <taxon>Bacillati</taxon>
        <taxon>Bacillota</taxon>
        <taxon>Bacilli</taxon>
        <taxon>Lactobacillales</taxon>
        <taxon>Streptococcaceae</taxon>
        <taxon>Streptococcus</taxon>
    </lineage>
</organism>
<evidence type="ECO:0000313" key="1">
    <source>
        <dbReference type="EMBL" id="MDK6899221.1"/>
    </source>
</evidence>
<comment type="caution">
    <text evidence="1">The sequence shown here is derived from an EMBL/GenBank/DDBJ whole genome shotgun (WGS) entry which is preliminary data.</text>
</comment>
<dbReference type="RefSeq" id="WP_079739338.1">
    <property type="nucleotide sequence ID" value="NZ_AP018935.1"/>
</dbReference>
<gene>
    <name evidence="1" type="ORF">QP229_04330</name>
</gene>
<dbReference type="InterPro" id="IPR025009">
    <property type="entry name" value="DUF3977"/>
</dbReference>
<sequence>MEFGCGNTWLLRTEFEASDGTEREVKGISGDILIKSVYLRVWIGQTVYILDVKEGFKRQRKMSNAVKFVVGIASEVI</sequence>